<name>A0A099T0C8_METMT</name>
<evidence type="ECO:0000313" key="2">
    <source>
        <dbReference type="Proteomes" id="UP000029859"/>
    </source>
</evidence>
<gene>
    <name evidence="1" type="ORF">LI82_12715</name>
</gene>
<accession>A0A099T0C8</accession>
<dbReference type="Proteomes" id="UP000029859">
    <property type="component" value="Unassembled WGS sequence"/>
</dbReference>
<evidence type="ECO:0000313" key="1">
    <source>
        <dbReference type="EMBL" id="KGK97636.1"/>
    </source>
</evidence>
<sequence>MSYVLMLVSSTITFIHFGVKVVEKKLHYACIFLKVEPADILYRRFALVPLLLFLLFDLRDILWIVYKESADFLLRS</sequence>
<keyword evidence="2" id="KW-1185">Reference proteome</keyword>
<protein>
    <submittedName>
        <fullName evidence="1">Uncharacterized protein</fullName>
    </submittedName>
</protein>
<reference evidence="1 2" key="1">
    <citation type="submission" date="2014-09" db="EMBL/GenBank/DDBJ databases">
        <title>Draft genome sequence of an obligately methylotrophic methanogen, Methanococcoides methylutens, isolated from marine sediment.</title>
        <authorList>
            <person name="Guan Y."/>
            <person name="Ngugi D.K."/>
            <person name="Blom J."/>
            <person name="Ali S."/>
            <person name="Ferry J.G."/>
            <person name="Stingl U."/>
        </authorList>
    </citation>
    <scope>NUCLEOTIDE SEQUENCE [LARGE SCALE GENOMIC DNA]</scope>
    <source>
        <strain evidence="1 2">DSM 2657</strain>
    </source>
</reference>
<organism evidence="1 2">
    <name type="scientific">Methanococcoides methylutens</name>
    <dbReference type="NCBI Taxonomy" id="2226"/>
    <lineage>
        <taxon>Archaea</taxon>
        <taxon>Methanobacteriati</taxon>
        <taxon>Methanobacteriota</taxon>
        <taxon>Stenosarchaea group</taxon>
        <taxon>Methanomicrobia</taxon>
        <taxon>Methanosarcinales</taxon>
        <taxon>Methanosarcinaceae</taxon>
        <taxon>Methanococcoides</taxon>
    </lineage>
</organism>
<proteinExistence type="predicted"/>
<dbReference type="AlphaFoldDB" id="A0A099T0C8"/>
<comment type="caution">
    <text evidence="1">The sequence shown here is derived from an EMBL/GenBank/DDBJ whole genome shotgun (WGS) entry which is preliminary data.</text>
</comment>
<dbReference type="EMBL" id="JRHO01000015">
    <property type="protein sequence ID" value="KGK97636.1"/>
    <property type="molecule type" value="Genomic_DNA"/>
</dbReference>